<comment type="similarity">
    <text evidence="2">Belongs to the SEC62 family.</text>
</comment>
<dbReference type="PROSITE" id="PS50186">
    <property type="entry name" value="DEP"/>
    <property type="match status" value="1"/>
</dbReference>
<dbReference type="InterPro" id="IPR000591">
    <property type="entry name" value="DEP_dom"/>
</dbReference>
<evidence type="ECO:0000256" key="1">
    <source>
        <dbReference type="ARBA" id="ARBA00004477"/>
    </source>
</evidence>
<dbReference type="Pfam" id="PF03839">
    <property type="entry name" value="Sec62"/>
    <property type="match status" value="1"/>
</dbReference>
<comment type="subcellular location">
    <subcellularLocation>
        <location evidence="1">Endoplasmic reticulum membrane</location>
        <topology evidence="1">Multi-pass membrane protein</topology>
    </subcellularLocation>
</comment>
<dbReference type="Proteomes" id="UP001255856">
    <property type="component" value="Unassembled WGS sequence"/>
</dbReference>
<keyword evidence="7" id="KW-0653">Protein transport</keyword>
<evidence type="ECO:0000256" key="7">
    <source>
        <dbReference type="ARBA" id="ARBA00022927"/>
    </source>
</evidence>
<evidence type="ECO:0000256" key="10">
    <source>
        <dbReference type="ARBA" id="ARBA00023136"/>
    </source>
</evidence>
<comment type="caution">
    <text evidence="13">The sequence shown here is derived from an EMBL/GenBank/DDBJ whole genome shotgun (WGS) entry which is preliminary data.</text>
</comment>
<dbReference type="InterPro" id="IPR004728">
    <property type="entry name" value="Sec62"/>
</dbReference>
<sequence>MEGQDTLKEFADGLRGKDGVEARTAVLQGHRVEFVRGKDLVRWLAAHPDEAARFSRRPEQAKEVAELLLRRGLLNRCERLHRKLAPGAKKPVKFPKKLVPAAAADARTFVETSFYAWTYDRPTSPWMAVYAGLAVVGVLLACLFPLAPYWIKAAVFYLALTLLSVILLVLLTRLLLAAGSWVFTGHTLWLLPNVMQEGVGFWDLFTPLMEIEAPEEERGWIDSALVRASVGVSMASFFYLLYAHSPGTGSVVSEASRYRDEIFDILNIRKDGLARLTAANATE</sequence>
<evidence type="ECO:0000256" key="2">
    <source>
        <dbReference type="ARBA" id="ARBA00010604"/>
    </source>
</evidence>
<evidence type="ECO:0000313" key="13">
    <source>
        <dbReference type="EMBL" id="KAK2077911.1"/>
    </source>
</evidence>
<evidence type="ECO:0000256" key="4">
    <source>
        <dbReference type="ARBA" id="ARBA00022448"/>
    </source>
</evidence>
<feature type="domain" description="DEP" evidence="12">
    <location>
        <begin position="37"/>
        <end position="119"/>
    </location>
</feature>
<reference evidence="13" key="1">
    <citation type="submission" date="2021-01" db="EMBL/GenBank/DDBJ databases">
        <authorList>
            <person name="Eckstrom K.M.E."/>
        </authorList>
    </citation>
    <scope>NUCLEOTIDE SEQUENCE</scope>
    <source>
        <strain evidence="13">UVCC 0001</strain>
    </source>
</reference>
<protein>
    <recommendedName>
        <fullName evidence="3">Translocation protein SEC62</fullName>
    </recommendedName>
</protein>
<dbReference type="GO" id="GO:0035556">
    <property type="term" value="P:intracellular signal transduction"/>
    <property type="evidence" value="ECO:0007669"/>
    <property type="project" value="InterPro"/>
</dbReference>
<feature type="transmembrane region" description="Helical" evidence="11">
    <location>
        <begin position="127"/>
        <end position="147"/>
    </location>
</feature>
<keyword evidence="5 11" id="KW-0812">Transmembrane</keyword>
<keyword evidence="8 11" id="KW-1133">Transmembrane helix</keyword>
<evidence type="ECO:0000259" key="12">
    <source>
        <dbReference type="PROSITE" id="PS50186"/>
    </source>
</evidence>
<evidence type="ECO:0000256" key="5">
    <source>
        <dbReference type="ARBA" id="ARBA00022692"/>
    </source>
</evidence>
<evidence type="ECO:0000256" key="9">
    <source>
        <dbReference type="ARBA" id="ARBA00023010"/>
    </source>
</evidence>
<dbReference type="EMBL" id="JASFZW010000005">
    <property type="protein sequence ID" value="KAK2077911.1"/>
    <property type="molecule type" value="Genomic_DNA"/>
</dbReference>
<evidence type="ECO:0000256" key="3">
    <source>
        <dbReference type="ARBA" id="ARBA00021257"/>
    </source>
</evidence>
<accession>A0AAD9MN16</accession>
<organism evidence="13 14">
    <name type="scientific">Prototheca wickerhamii</name>
    <dbReference type="NCBI Taxonomy" id="3111"/>
    <lineage>
        <taxon>Eukaryota</taxon>
        <taxon>Viridiplantae</taxon>
        <taxon>Chlorophyta</taxon>
        <taxon>core chlorophytes</taxon>
        <taxon>Trebouxiophyceae</taxon>
        <taxon>Chlorellales</taxon>
        <taxon>Chlorellaceae</taxon>
        <taxon>Prototheca</taxon>
    </lineage>
</organism>
<dbReference type="AlphaFoldDB" id="A0AAD9MN16"/>
<dbReference type="PANTHER" id="PTHR12443:SF9">
    <property type="entry name" value="TRANSLOCATION PROTEIN SEC62"/>
    <property type="match status" value="1"/>
</dbReference>
<keyword evidence="4" id="KW-0813">Transport</keyword>
<dbReference type="GO" id="GO:0005789">
    <property type="term" value="C:endoplasmic reticulum membrane"/>
    <property type="evidence" value="ECO:0007669"/>
    <property type="project" value="UniProtKB-SubCell"/>
</dbReference>
<keyword evidence="14" id="KW-1185">Reference proteome</keyword>
<dbReference type="GO" id="GO:0031204">
    <property type="term" value="P:post-translational protein targeting to membrane, translocation"/>
    <property type="evidence" value="ECO:0007669"/>
    <property type="project" value="TreeGrafter"/>
</dbReference>
<evidence type="ECO:0000256" key="11">
    <source>
        <dbReference type="SAM" id="Phobius"/>
    </source>
</evidence>
<name>A0AAD9MN16_PROWI</name>
<evidence type="ECO:0000256" key="8">
    <source>
        <dbReference type="ARBA" id="ARBA00022989"/>
    </source>
</evidence>
<keyword evidence="6" id="KW-0256">Endoplasmic reticulum</keyword>
<dbReference type="PANTHER" id="PTHR12443">
    <property type="entry name" value="TRANSLOCATION PROTEIN SEC62"/>
    <property type="match status" value="1"/>
</dbReference>
<keyword evidence="10 11" id="KW-0472">Membrane</keyword>
<feature type="transmembrane region" description="Helical" evidence="11">
    <location>
        <begin position="154"/>
        <end position="183"/>
    </location>
</feature>
<proteinExistence type="inferred from homology"/>
<keyword evidence="9" id="KW-0811">Translocation</keyword>
<gene>
    <name evidence="13" type="ORF">QBZ16_003779</name>
</gene>
<evidence type="ECO:0000256" key="6">
    <source>
        <dbReference type="ARBA" id="ARBA00022824"/>
    </source>
</evidence>
<evidence type="ECO:0000313" key="14">
    <source>
        <dbReference type="Proteomes" id="UP001255856"/>
    </source>
</evidence>